<evidence type="ECO:0000313" key="2">
    <source>
        <dbReference type="Proteomes" id="UP001500822"/>
    </source>
</evidence>
<dbReference type="RefSeq" id="WP_345312192.1">
    <property type="nucleotide sequence ID" value="NZ_BAABIE010000001.1"/>
</dbReference>
<keyword evidence="2" id="KW-1185">Reference proteome</keyword>
<accession>A0ABP8YYX6</accession>
<protein>
    <recommendedName>
        <fullName evidence="3">EcsC family protein</fullName>
    </recommendedName>
</protein>
<proteinExistence type="predicted"/>
<sequence length="243" mass="25905">MALNDAQIVTILDRTVAVADPILDVLAHSDPFDLKRRTHARLLDRLPLSPGNAAVAALQAADWPGTAGWDALSMNQRADWWVDRIGAVNTVAVAFPSMFGAWTRKVPIGAFLGAASQALMVLAVGREYGVVDRAEQIAMLGSVLFGREVSAACAKPAVRQEFPEGGSALAKAVLKGLWDIAWGLRSLDKALGARPQAPRLISSLMWLPIVGGPAAYLGERVALCRAVGASRQWIVDHRAAIDV</sequence>
<name>A0ABP8YYX6_9ACTN</name>
<comment type="caution">
    <text evidence="1">The sequence shown here is derived from an EMBL/GenBank/DDBJ whole genome shotgun (WGS) entry which is preliminary data.</text>
</comment>
<reference evidence="2" key="1">
    <citation type="journal article" date="2019" name="Int. J. Syst. Evol. Microbiol.">
        <title>The Global Catalogue of Microorganisms (GCM) 10K type strain sequencing project: providing services to taxonomists for standard genome sequencing and annotation.</title>
        <authorList>
            <consortium name="The Broad Institute Genomics Platform"/>
            <consortium name="The Broad Institute Genome Sequencing Center for Infectious Disease"/>
            <person name="Wu L."/>
            <person name="Ma J."/>
        </authorList>
    </citation>
    <scope>NUCLEOTIDE SEQUENCE [LARGE SCALE GENOMIC DNA]</scope>
    <source>
        <strain evidence="2">JCM 18077</strain>
    </source>
</reference>
<evidence type="ECO:0008006" key="3">
    <source>
        <dbReference type="Google" id="ProtNLM"/>
    </source>
</evidence>
<dbReference type="Proteomes" id="UP001500822">
    <property type="component" value="Unassembled WGS sequence"/>
</dbReference>
<dbReference type="EMBL" id="BAABIE010000001">
    <property type="protein sequence ID" value="GAA4739025.1"/>
    <property type="molecule type" value="Genomic_DNA"/>
</dbReference>
<gene>
    <name evidence="1" type="ORF">GCM10023217_03440</name>
</gene>
<evidence type="ECO:0000313" key="1">
    <source>
        <dbReference type="EMBL" id="GAA4739025.1"/>
    </source>
</evidence>
<organism evidence="1 2">
    <name type="scientific">Gordonia alkaliphila</name>
    <dbReference type="NCBI Taxonomy" id="1053547"/>
    <lineage>
        <taxon>Bacteria</taxon>
        <taxon>Bacillati</taxon>
        <taxon>Actinomycetota</taxon>
        <taxon>Actinomycetes</taxon>
        <taxon>Mycobacteriales</taxon>
        <taxon>Gordoniaceae</taxon>
        <taxon>Gordonia</taxon>
    </lineage>
</organism>